<name>A0ABT8U995_9MYCO</name>
<dbReference type="SUPFAM" id="SSF51735">
    <property type="entry name" value="NAD(P)-binding Rossmann-fold domains"/>
    <property type="match status" value="1"/>
</dbReference>
<dbReference type="RefSeq" id="WP_302912499.1">
    <property type="nucleotide sequence ID" value="NZ_JAUMSQ010000004.1"/>
</dbReference>
<dbReference type="Pfam" id="PF01408">
    <property type="entry name" value="GFO_IDH_MocA"/>
    <property type="match status" value="1"/>
</dbReference>
<dbReference type="EMBL" id="JAUMSQ010000004">
    <property type="protein sequence ID" value="MDO3634351.1"/>
    <property type="molecule type" value="Genomic_DNA"/>
</dbReference>
<dbReference type="InterPro" id="IPR000683">
    <property type="entry name" value="Gfo/Idh/MocA-like_OxRdtase_N"/>
</dbReference>
<proteinExistence type="predicted"/>
<protein>
    <submittedName>
        <fullName evidence="2">Gfo/Idh/MocA family oxidoreductase</fullName>
    </submittedName>
</protein>
<accession>A0ABT8U995</accession>
<evidence type="ECO:0000259" key="1">
    <source>
        <dbReference type="Pfam" id="PF01408"/>
    </source>
</evidence>
<dbReference type="Gene3D" id="3.40.50.720">
    <property type="entry name" value="NAD(P)-binding Rossmann-like Domain"/>
    <property type="match status" value="1"/>
</dbReference>
<comment type="caution">
    <text evidence="2">The sequence shown here is derived from an EMBL/GenBank/DDBJ whole genome shotgun (WGS) entry which is preliminary data.</text>
</comment>
<dbReference type="Gene3D" id="3.30.360.10">
    <property type="entry name" value="Dihydrodipicolinate Reductase, domain 2"/>
    <property type="match status" value="1"/>
</dbReference>
<reference evidence="2" key="1">
    <citation type="submission" date="2023-07" db="EMBL/GenBank/DDBJ databases">
        <title>Mycolicibacterium sp. nov., a novel bacterial species.</title>
        <authorList>
            <person name="Cao Y."/>
        </authorList>
    </citation>
    <scope>NUCLEOTIDE SEQUENCE</scope>
    <source>
        <strain evidence="2">KC 300</strain>
    </source>
</reference>
<evidence type="ECO:0000313" key="2">
    <source>
        <dbReference type="EMBL" id="MDO3634351.1"/>
    </source>
</evidence>
<dbReference type="Proteomes" id="UP001168823">
    <property type="component" value="Unassembled WGS sequence"/>
</dbReference>
<gene>
    <name evidence="2" type="ORF">Q2100_01165</name>
</gene>
<dbReference type="InterPro" id="IPR051450">
    <property type="entry name" value="Gfo/Idh/MocA_Oxidoreductases"/>
</dbReference>
<dbReference type="PANTHER" id="PTHR43377">
    <property type="entry name" value="BILIVERDIN REDUCTASE A"/>
    <property type="match status" value="1"/>
</dbReference>
<dbReference type="PANTHER" id="PTHR43377:SF1">
    <property type="entry name" value="BILIVERDIN REDUCTASE A"/>
    <property type="match status" value="1"/>
</dbReference>
<evidence type="ECO:0000313" key="3">
    <source>
        <dbReference type="Proteomes" id="UP001168823"/>
    </source>
</evidence>
<feature type="domain" description="Gfo/Idh/MocA-like oxidoreductase N-terminal" evidence="1">
    <location>
        <begin position="16"/>
        <end position="133"/>
    </location>
</feature>
<keyword evidence="3" id="KW-1185">Reference proteome</keyword>
<sequence>MNVLTLPPSSQPDSSCLFFGAGNWGRNVITAFTACGATASGFAVTGTASTLTWLSTAHPGVPVSTDPRQLLATDDAPTVVITTPKETHVALAELALSDGRHVFVEKPMALDPADGRRLTAMAENRGLALFTGFTYLYHPAVERLRAAVGPDDVAALRFAWHRPALEGPVEWELLPHDVALAITLTDEIPHAICVSGGGDTARCWWTTSRGATVSIELTGSGPGPKRKQLALTTASGESWEWSDHRLRQTPDGNRPPGADPVDAQFAPNLPLLREVDWFLDHRTDRRAMRTDMALSVAVTDLINRALTTRQERPA</sequence>
<dbReference type="InterPro" id="IPR036291">
    <property type="entry name" value="NAD(P)-bd_dom_sf"/>
</dbReference>
<organism evidence="2 3">
    <name type="scientific">Mycolicibacterium arseniciresistens</name>
    <dbReference type="NCBI Taxonomy" id="3062257"/>
    <lineage>
        <taxon>Bacteria</taxon>
        <taxon>Bacillati</taxon>
        <taxon>Actinomycetota</taxon>
        <taxon>Actinomycetes</taxon>
        <taxon>Mycobacteriales</taxon>
        <taxon>Mycobacteriaceae</taxon>
        <taxon>Mycolicibacterium</taxon>
    </lineage>
</organism>